<feature type="region of interest" description="Disordered" evidence="1">
    <location>
        <begin position="60"/>
        <end position="79"/>
    </location>
</feature>
<feature type="non-terminal residue" evidence="2">
    <location>
        <position position="1"/>
    </location>
</feature>
<proteinExistence type="predicted"/>
<name>A0A9P6CLQ5_9AGAR</name>
<feature type="non-terminal residue" evidence="2">
    <location>
        <position position="123"/>
    </location>
</feature>
<dbReference type="EMBL" id="MU155809">
    <property type="protein sequence ID" value="KAF9470917.1"/>
    <property type="molecule type" value="Genomic_DNA"/>
</dbReference>
<feature type="compositionally biased region" description="Low complexity" evidence="1">
    <location>
        <begin position="60"/>
        <end position="74"/>
    </location>
</feature>
<protein>
    <recommendedName>
        <fullName evidence="4">DDE Tnp4 domain-containing protein</fullName>
    </recommendedName>
</protein>
<keyword evidence="3" id="KW-1185">Reference proteome</keyword>
<reference evidence="2" key="1">
    <citation type="submission" date="2020-11" db="EMBL/GenBank/DDBJ databases">
        <authorList>
            <consortium name="DOE Joint Genome Institute"/>
            <person name="Ahrendt S."/>
            <person name="Riley R."/>
            <person name="Andreopoulos W."/>
            <person name="Labutti K."/>
            <person name="Pangilinan J."/>
            <person name="Ruiz-Duenas F.J."/>
            <person name="Barrasa J.M."/>
            <person name="Sanchez-Garcia M."/>
            <person name="Camarero S."/>
            <person name="Miyauchi S."/>
            <person name="Serrano A."/>
            <person name="Linde D."/>
            <person name="Babiker R."/>
            <person name="Drula E."/>
            <person name="Ayuso-Fernandez I."/>
            <person name="Pacheco R."/>
            <person name="Padilla G."/>
            <person name="Ferreira P."/>
            <person name="Barriuso J."/>
            <person name="Kellner H."/>
            <person name="Castanera R."/>
            <person name="Alfaro M."/>
            <person name="Ramirez L."/>
            <person name="Pisabarro A.G."/>
            <person name="Kuo A."/>
            <person name="Tritt A."/>
            <person name="Lipzen A."/>
            <person name="He G."/>
            <person name="Yan M."/>
            <person name="Ng V."/>
            <person name="Cullen D."/>
            <person name="Martin F."/>
            <person name="Rosso M.-N."/>
            <person name="Henrissat B."/>
            <person name="Hibbett D."/>
            <person name="Martinez A.T."/>
            <person name="Grigoriev I.V."/>
        </authorList>
    </citation>
    <scope>NUCLEOTIDE SEQUENCE</scope>
    <source>
        <strain evidence="2">CIRM-BRFM 674</strain>
    </source>
</reference>
<dbReference type="Proteomes" id="UP000807469">
    <property type="component" value="Unassembled WGS sequence"/>
</dbReference>
<dbReference type="AlphaFoldDB" id="A0A9P6CLQ5"/>
<gene>
    <name evidence="2" type="ORF">BDN70DRAFT_770528</name>
</gene>
<sequence length="123" mass="14149">HASARNVVEQIFGVFKREFSLMNAAPEYSMDMQAKFVAALGALHNFKIVYDSRSVHQLQSDNSLSQLPSSQSKSQEIEPCTVTEEELGLNITTREKQQATNRREAIAKKMWADYQEELRRREQ</sequence>
<dbReference type="OrthoDB" id="1681765at2759"/>
<evidence type="ECO:0000313" key="2">
    <source>
        <dbReference type="EMBL" id="KAF9470917.1"/>
    </source>
</evidence>
<comment type="caution">
    <text evidence="2">The sequence shown here is derived from an EMBL/GenBank/DDBJ whole genome shotgun (WGS) entry which is preliminary data.</text>
</comment>
<organism evidence="2 3">
    <name type="scientific">Pholiota conissans</name>
    <dbReference type="NCBI Taxonomy" id="109636"/>
    <lineage>
        <taxon>Eukaryota</taxon>
        <taxon>Fungi</taxon>
        <taxon>Dikarya</taxon>
        <taxon>Basidiomycota</taxon>
        <taxon>Agaricomycotina</taxon>
        <taxon>Agaricomycetes</taxon>
        <taxon>Agaricomycetidae</taxon>
        <taxon>Agaricales</taxon>
        <taxon>Agaricineae</taxon>
        <taxon>Strophariaceae</taxon>
        <taxon>Pholiota</taxon>
    </lineage>
</organism>
<accession>A0A9P6CLQ5</accession>
<evidence type="ECO:0008006" key="4">
    <source>
        <dbReference type="Google" id="ProtNLM"/>
    </source>
</evidence>
<evidence type="ECO:0000256" key="1">
    <source>
        <dbReference type="SAM" id="MobiDB-lite"/>
    </source>
</evidence>
<evidence type="ECO:0000313" key="3">
    <source>
        <dbReference type="Proteomes" id="UP000807469"/>
    </source>
</evidence>